<keyword evidence="2" id="KW-1185">Reference proteome</keyword>
<dbReference type="EMBL" id="JAMQKB010000010">
    <property type="protein sequence ID" value="MDC3425088.1"/>
    <property type="molecule type" value="Genomic_DNA"/>
</dbReference>
<dbReference type="AlphaFoldDB" id="A0A9X3WV15"/>
<organism evidence="1 2">
    <name type="scientific">Terrihalobacillus insolitus</name>
    <dbReference type="NCBI Taxonomy" id="2950438"/>
    <lineage>
        <taxon>Bacteria</taxon>
        <taxon>Bacillati</taxon>
        <taxon>Bacillota</taxon>
        <taxon>Bacilli</taxon>
        <taxon>Bacillales</taxon>
        <taxon>Bacillaceae</taxon>
        <taxon>Terrihalobacillus</taxon>
    </lineage>
</organism>
<accession>A0A9X3WV15</accession>
<comment type="caution">
    <text evidence="1">The sequence shown here is derived from an EMBL/GenBank/DDBJ whole genome shotgun (WGS) entry which is preliminary data.</text>
</comment>
<gene>
    <name evidence="1" type="ORF">NC797_11280</name>
</gene>
<evidence type="ECO:0000313" key="2">
    <source>
        <dbReference type="Proteomes" id="UP001145050"/>
    </source>
</evidence>
<sequence>MISFNSFVGDMEKELERKLMENELEFVQWLYARYEEEEVEERINA</sequence>
<evidence type="ECO:0000313" key="1">
    <source>
        <dbReference type="EMBL" id="MDC3425088.1"/>
    </source>
</evidence>
<protein>
    <submittedName>
        <fullName evidence="1">Uncharacterized protein</fullName>
    </submittedName>
</protein>
<proteinExistence type="predicted"/>
<dbReference type="RefSeq" id="WP_272436888.1">
    <property type="nucleotide sequence ID" value="NZ_JAMQKB010000010.1"/>
</dbReference>
<dbReference type="Proteomes" id="UP001145050">
    <property type="component" value="Unassembled WGS sequence"/>
</dbReference>
<name>A0A9X3WV15_9BACI</name>
<reference evidence="1" key="1">
    <citation type="submission" date="2022-06" db="EMBL/GenBank/DDBJ databases">
        <title>Aquibacillus sp. a new bacterium isolated from soil saline samples.</title>
        <authorList>
            <person name="Galisteo C."/>
            <person name="De La Haba R."/>
            <person name="Sanchez-Porro C."/>
            <person name="Ventosa A."/>
        </authorList>
    </citation>
    <scope>NUCLEOTIDE SEQUENCE</scope>
    <source>
        <strain evidence="1">3ASR75-11</strain>
    </source>
</reference>